<comment type="similarity">
    <text evidence="2">Belongs to the pyrimidine 5'-nucleotidase family.</text>
</comment>
<dbReference type="InParanoid" id="A0A163IS54"/>
<evidence type="ECO:0000256" key="6">
    <source>
        <dbReference type="ARBA" id="ARBA00022801"/>
    </source>
</evidence>
<dbReference type="Pfam" id="PF05822">
    <property type="entry name" value="UMPH-1"/>
    <property type="match status" value="1"/>
</dbReference>
<dbReference type="Proteomes" id="UP000078561">
    <property type="component" value="Unassembled WGS sequence"/>
</dbReference>
<dbReference type="EC" id="3.1.3.5" evidence="3"/>
<comment type="catalytic activity">
    <reaction evidence="1">
        <text>a ribonucleoside 5'-phosphate + H2O = a ribonucleoside + phosphate</text>
        <dbReference type="Rhea" id="RHEA:12484"/>
        <dbReference type="ChEBI" id="CHEBI:15377"/>
        <dbReference type="ChEBI" id="CHEBI:18254"/>
        <dbReference type="ChEBI" id="CHEBI:43474"/>
        <dbReference type="ChEBI" id="CHEBI:58043"/>
        <dbReference type="EC" id="3.1.3.5"/>
    </reaction>
</comment>
<evidence type="ECO:0000256" key="7">
    <source>
        <dbReference type="ARBA" id="ARBA00022842"/>
    </source>
</evidence>
<keyword evidence="5" id="KW-0547">Nucleotide-binding</keyword>
<proteinExistence type="inferred from homology"/>
<reference evidence="9" key="1">
    <citation type="submission" date="2016-04" db="EMBL/GenBank/DDBJ databases">
        <authorList>
            <person name="Evans L.H."/>
            <person name="Alamgir A."/>
            <person name="Owens N."/>
            <person name="Weber N.D."/>
            <person name="Virtaneva K."/>
            <person name="Barbian K."/>
            <person name="Babar A."/>
            <person name="Rosenke K."/>
        </authorList>
    </citation>
    <scope>NUCLEOTIDE SEQUENCE [LARGE SCALE GENOMIC DNA]</scope>
    <source>
        <strain evidence="9">CBS 101.48</strain>
    </source>
</reference>
<dbReference type="GO" id="GO:0005737">
    <property type="term" value="C:cytoplasm"/>
    <property type="evidence" value="ECO:0007669"/>
    <property type="project" value="InterPro"/>
</dbReference>
<evidence type="ECO:0000256" key="5">
    <source>
        <dbReference type="ARBA" id="ARBA00022741"/>
    </source>
</evidence>
<accession>A0A163IS54</accession>
<dbReference type="GO" id="GO:0009117">
    <property type="term" value="P:nucleotide metabolic process"/>
    <property type="evidence" value="ECO:0007669"/>
    <property type="project" value="UniProtKB-KW"/>
</dbReference>
<dbReference type="InterPro" id="IPR023214">
    <property type="entry name" value="HAD_sf"/>
</dbReference>
<dbReference type="OrthoDB" id="10014216at2759"/>
<dbReference type="AlphaFoldDB" id="A0A163IS54"/>
<evidence type="ECO:0000313" key="9">
    <source>
        <dbReference type="EMBL" id="SAL95035.1"/>
    </source>
</evidence>
<evidence type="ECO:0000256" key="3">
    <source>
        <dbReference type="ARBA" id="ARBA00012643"/>
    </source>
</evidence>
<dbReference type="EMBL" id="LT550136">
    <property type="protein sequence ID" value="SAL95035.1"/>
    <property type="molecule type" value="Genomic_DNA"/>
</dbReference>
<name>A0A163IS54_ABSGL</name>
<keyword evidence="7" id="KW-0460">Magnesium</keyword>
<keyword evidence="10" id="KW-1185">Reference proteome</keyword>
<protein>
    <recommendedName>
        <fullName evidence="3">5'-nucleotidase</fullName>
        <ecNumber evidence="3">3.1.3.5</ecNumber>
    </recommendedName>
</protein>
<dbReference type="GO" id="GO:0008253">
    <property type="term" value="F:5'-nucleotidase activity"/>
    <property type="evidence" value="ECO:0007669"/>
    <property type="project" value="UniProtKB-EC"/>
</dbReference>
<evidence type="ECO:0000256" key="8">
    <source>
        <dbReference type="ARBA" id="ARBA00023080"/>
    </source>
</evidence>
<evidence type="ECO:0000313" key="10">
    <source>
        <dbReference type="Proteomes" id="UP000078561"/>
    </source>
</evidence>
<dbReference type="OMA" id="GPERMQI"/>
<dbReference type="PANTHER" id="PTHR13045">
    <property type="entry name" value="5'-NUCLEOTIDASE"/>
    <property type="match status" value="1"/>
</dbReference>
<dbReference type="InterPro" id="IPR036412">
    <property type="entry name" value="HAD-like_sf"/>
</dbReference>
<dbReference type="InterPro" id="IPR006434">
    <property type="entry name" value="Pyrimidine_nucleotidase_eu"/>
</dbReference>
<dbReference type="PANTHER" id="PTHR13045:SF0">
    <property type="entry name" value="7-METHYLGUANOSINE PHOSPHATE-SPECIFIC 5'-NUCLEOTIDASE"/>
    <property type="match status" value="1"/>
</dbReference>
<dbReference type="GO" id="GO:0000166">
    <property type="term" value="F:nucleotide binding"/>
    <property type="evidence" value="ECO:0007669"/>
    <property type="project" value="UniProtKB-KW"/>
</dbReference>
<dbReference type="SUPFAM" id="SSF56784">
    <property type="entry name" value="HAD-like"/>
    <property type="match status" value="1"/>
</dbReference>
<dbReference type="GO" id="GO:0000287">
    <property type="term" value="F:magnesium ion binding"/>
    <property type="evidence" value="ECO:0007669"/>
    <property type="project" value="InterPro"/>
</dbReference>
<organism evidence="9">
    <name type="scientific">Absidia glauca</name>
    <name type="common">Pin mould</name>
    <dbReference type="NCBI Taxonomy" id="4829"/>
    <lineage>
        <taxon>Eukaryota</taxon>
        <taxon>Fungi</taxon>
        <taxon>Fungi incertae sedis</taxon>
        <taxon>Mucoromycota</taxon>
        <taxon>Mucoromycotina</taxon>
        <taxon>Mucoromycetes</taxon>
        <taxon>Mucorales</taxon>
        <taxon>Cunninghamellaceae</taxon>
        <taxon>Absidia</taxon>
    </lineage>
</organism>
<evidence type="ECO:0000256" key="1">
    <source>
        <dbReference type="ARBA" id="ARBA00000815"/>
    </source>
</evidence>
<keyword evidence="6" id="KW-0378">Hydrolase</keyword>
<dbReference type="FunFam" id="1.10.150.340:FF:000001">
    <property type="entry name" value="Cytosolic 5-nucleotidase 3-like"/>
    <property type="match status" value="1"/>
</dbReference>
<gene>
    <name evidence="9" type="primary">ABSGL_00334.1 scaffold 492</name>
</gene>
<dbReference type="SFLD" id="SFLDG01128">
    <property type="entry name" value="C1.4:_5'-Nucleotidase_Like"/>
    <property type="match status" value="1"/>
</dbReference>
<evidence type="ECO:0000256" key="4">
    <source>
        <dbReference type="ARBA" id="ARBA00022723"/>
    </source>
</evidence>
<keyword evidence="4" id="KW-0479">Metal-binding</keyword>
<dbReference type="SFLD" id="SFLDS00003">
    <property type="entry name" value="Haloacid_Dehalogenase"/>
    <property type="match status" value="1"/>
</dbReference>
<dbReference type="Gene3D" id="3.40.50.1000">
    <property type="entry name" value="HAD superfamily/HAD-like"/>
    <property type="match status" value="1"/>
</dbReference>
<keyword evidence="8" id="KW-0546">Nucleotide metabolism</keyword>
<evidence type="ECO:0000256" key="2">
    <source>
        <dbReference type="ARBA" id="ARBA00008389"/>
    </source>
</evidence>
<dbReference type="Gene3D" id="1.10.150.340">
    <property type="entry name" value="Pyrimidine 5'-nucleotidase (UMPH-1), N-terminal domain"/>
    <property type="match status" value="1"/>
</dbReference>
<sequence length="296" mass="34119">MEAQSLVQRLLQFPTLRIRNLAGTTDKLAKLIHGGKKNVHFICDFDMTMSVHWVRNKTTFALERNCSSHGIPARYDKLGADFKKETARLYNTYYPIEIDKQMTFEEKVPFMIKWWEQAHEAIVSQKLTRQDIIDMVDQSNIELRPGLDTVLNYCRDTQVPFLVFSAGIGDLIERVLLKQRLLFENMHIVSNMMTFDQNNVCVDFKEPVIHVLNKSEVQVENTPYAPLIKDRSNVILIGDSCADTQMAHGIKHDCCLTIGLLNHDIEHLEPRYLQTFDIVIEGDANLNPIMDILENI</sequence>
<dbReference type="STRING" id="4829.A0A163IS54"/>